<dbReference type="SUPFAM" id="SSF46894">
    <property type="entry name" value="C-terminal effector domain of the bipartite response regulators"/>
    <property type="match status" value="1"/>
</dbReference>
<dbReference type="PROSITE" id="PS50110">
    <property type="entry name" value="RESPONSE_REGULATORY"/>
    <property type="match status" value="1"/>
</dbReference>
<evidence type="ECO:0000256" key="3">
    <source>
        <dbReference type="PROSITE-ProRule" id="PRU00169"/>
    </source>
</evidence>
<dbReference type="Pfam" id="PF00072">
    <property type="entry name" value="Response_reg"/>
    <property type="match status" value="1"/>
</dbReference>
<reference evidence="6 7" key="1">
    <citation type="submission" date="2024-03" db="EMBL/GenBank/DDBJ databases">
        <title>Community enrichment and isolation of bacterial strains for fucoidan degradation.</title>
        <authorList>
            <person name="Sichert A."/>
        </authorList>
    </citation>
    <scope>NUCLEOTIDE SEQUENCE [LARGE SCALE GENOMIC DNA]</scope>
    <source>
        <strain evidence="6 7">AS76</strain>
    </source>
</reference>
<dbReference type="Pfam" id="PF00196">
    <property type="entry name" value="GerE"/>
    <property type="match status" value="1"/>
</dbReference>
<dbReference type="RefSeq" id="WP_067984922.1">
    <property type="nucleotide sequence ID" value="NZ_JBBMRA010000016.1"/>
</dbReference>
<keyword evidence="2" id="KW-0238">DNA-binding</keyword>
<feature type="domain" description="Response regulatory" evidence="5">
    <location>
        <begin position="6"/>
        <end position="122"/>
    </location>
</feature>
<dbReference type="Gene3D" id="3.40.50.2300">
    <property type="match status" value="1"/>
</dbReference>
<keyword evidence="7" id="KW-1185">Reference proteome</keyword>
<dbReference type="PANTHER" id="PTHR43214">
    <property type="entry name" value="TWO-COMPONENT RESPONSE REGULATOR"/>
    <property type="match status" value="1"/>
</dbReference>
<evidence type="ECO:0000259" key="4">
    <source>
        <dbReference type="PROSITE" id="PS50043"/>
    </source>
</evidence>
<dbReference type="PANTHER" id="PTHR43214:SF43">
    <property type="entry name" value="TWO-COMPONENT RESPONSE REGULATOR"/>
    <property type="match status" value="1"/>
</dbReference>
<dbReference type="InterPro" id="IPR000792">
    <property type="entry name" value="Tscrpt_reg_LuxR_C"/>
</dbReference>
<name>A0ABU9TWR9_9GAMM</name>
<accession>A0ABU9TWR9</accession>
<dbReference type="PRINTS" id="PR00038">
    <property type="entry name" value="HTHLUXR"/>
</dbReference>
<evidence type="ECO:0000313" key="7">
    <source>
        <dbReference type="Proteomes" id="UP001449225"/>
    </source>
</evidence>
<dbReference type="InterPro" id="IPR016032">
    <property type="entry name" value="Sig_transdc_resp-reg_C-effctor"/>
</dbReference>
<keyword evidence="1 3" id="KW-0597">Phosphoprotein</keyword>
<feature type="modified residue" description="4-aspartylphosphate" evidence="3">
    <location>
        <position position="57"/>
    </location>
</feature>
<dbReference type="InterPro" id="IPR011006">
    <property type="entry name" value="CheY-like_superfamily"/>
</dbReference>
<protein>
    <submittedName>
        <fullName evidence="6">Response regulator transcription factor</fullName>
    </submittedName>
</protein>
<gene>
    <name evidence="6" type="ORF">WNY58_14500</name>
</gene>
<evidence type="ECO:0000313" key="6">
    <source>
        <dbReference type="EMBL" id="MEM5537597.1"/>
    </source>
</evidence>
<evidence type="ECO:0000256" key="2">
    <source>
        <dbReference type="ARBA" id="ARBA00023125"/>
    </source>
</evidence>
<sequence>MMGLINILLVDDHAIVREGYRSLLNKQPSFTIVAEAESGEEAYVLFRKHQPDLVILDLSLPGKGGLATLIQIRQLDPKAKVLVFSMHQNPSMAKKVIEAGAKGYVTKSSAPAELIQAVMDVVKGGLAISEDIARAIALDSLHGKSAIVNKLSTREYEILRMLVEGKSKADIAETLSISIKTVSNAYYIIKSKLEVKTDLELMHAALQARVVSVSDYL</sequence>
<dbReference type="SMART" id="SM00421">
    <property type="entry name" value="HTH_LUXR"/>
    <property type="match status" value="1"/>
</dbReference>
<evidence type="ECO:0000259" key="5">
    <source>
        <dbReference type="PROSITE" id="PS50110"/>
    </source>
</evidence>
<dbReference type="CDD" id="cd17535">
    <property type="entry name" value="REC_NarL-like"/>
    <property type="match status" value="1"/>
</dbReference>
<dbReference type="PROSITE" id="PS50043">
    <property type="entry name" value="HTH_LUXR_2"/>
    <property type="match status" value="1"/>
</dbReference>
<proteinExistence type="predicted"/>
<dbReference type="SMART" id="SM00448">
    <property type="entry name" value="REC"/>
    <property type="match status" value="1"/>
</dbReference>
<dbReference type="EMBL" id="JBBMRA010000016">
    <property type="protein sequence ID" value="MEM5537597.1"/>
    <property type="molecule type" value="Genomic_DNA"/>
</dbReference>
<comment type="caution">
    <text evidence="6">The sequence shown here is derived from an EMBL/GenBank/DDBJ whole genome shotgun (WGS) entry which is preliminary data.</text>
</comment>
<dbReference type="SUPFAM" id="SSF52172">
    <property type="entry name" value="CheY-like"/>
    <property type="match status" value="1"/>
</dbReference>
<dbReference type="InterPro" id="IPR001789">
    <property type="entry name" value="Sig_transdc_resp-reg_receiver"/>
</dbReference>
<evidence type="ECO:0000256" key="1">
    <source>
        <dbReference type="ARBA" id="ARBA00022553"/>
    </source>
</evidence>
<dbReference type="CDD" id="cd06170">
    <property type="entry name" value="LuxR_C_like"/>
    <property type="match status" value="1"/>
</dbReference>
<dbReference type="Proteomes" id="UP001449225">
    <property type="component" value="Unassembled WGS sequence"/>
</dbReference>
<dbReference type="InterPro" id="IPR058245">
    <property type="entry name" value="NreC/VraR/RcsB-like_REC"/>
</dbReference>
<feature type="domain" description="HTH luxR-type" evidence="4">
    <location>
        <begin position="144"/>
        <end position="209"/>
    </location>
</feature>
<organism evidence="6 7">
    <name type="scientific">Neptuniibacter pectenicola</name>
    <dbReference type="NCBI Taxonomy" id="1806669"/>
    <lineage>
        <taxon>Bacteria</taxon>
        <taxon>Pseudomonadati</taxon>
        <taxon>Pseudomonadota</taxon>
        <taxon>Gammaproteobacteria</taxon>
        <taxon>Oceanospirillales</taxon>
        <taxon>Oceanospirillaceae</taxon>
        <taxon>Neptuniibacter</taxon>
    </lineage>
</organism>
<dbReference type="InterPro" id="IPR039420">
    <property type="entry name" value="WalR-like"/>
</dbReference>